<dbReference type="NCBIfam" id="NF038353">
    <property type="entry name" value="FxLYD_dom"/>
    <property type="match status" value="1"/>
</dbReference>
<dbReference type="RefSeq" id="WP_188977218.1">
    <property type="nucleotide sequence ID" value="NZ_BMPG01000002.1"/>
</dbReference>
<dbReference type="InterPro" id="IPR047676">
    <property type="entry name" value="FxLYD_dom"/>
</dbReference>
<gene>
    <name evidence="1" type="ORF">GCM10009039_13370</name>
</gene>
<organism evidence="1 2">
    <name type="scientific">Halocalculus aciditolerans</name>
    <dbReference type="NCBI Taxonomy" id="1383812"/>
    <lineage>
        <taxon>Archaea</taxon>
        <taxon>Methanobacteriati</taxon>
        <taxon>Methanobacteriota</taxon>
        <taxon>Stenosarchaea group</taxon>
        <taxon>Halobacteria</taxon>
        <taxon>Halobacteriales</taxon>
        <taxon>Halobacteriaceae</taxon>
        <taxon>Halocalculus</taxon>
    </lineage>
</organism>
<comment type="caution">
    <text evidence="1">The sequence shown here is derived from an EMBL/GenBank/DDBJ whole genome shotgun (WGS) entry which is preliminary data.</text>
</comment>
<protein>
    <submittedName>
        <fullName evidence="1">Uncharacterized protein</fullName>
    </submittedName>
</protein>
<dbReference type="AlphaFoldDB" id="A0A830FHH3"/>
<sequence length="124" mass="13256">MERRRFLSAAVAATATATTAGCLGGFDPSAIDWHYDYDTERRGEKLVVTVTGDVRNTAATTLTSLDVVSTVVRADNAPLAQQTKTLSRLASGESASFEFEFPFVGDRIDAVDGAVVEVKPQKSL</sequence>
<reference evidence="1" key="1">
    <citation type="journal article" date="2014" name="Int. J. Syst. Evol. Microbiol.">
        <title>Complete genome sequence of Corynebacterium casei LMG S-19264T (=DSM 44701T), isolated from a smear-ripened cheese.</title>
        <authorList>
            <consortium name="US DOE Joint Genome Institute (JGI-PGF)"/>
            <person name="Walter F."/>
            <person name="Albersmeier A."/>
            <person name="Kalinowski J."/>
            <person name="Ruckert C."/>
        </authorList>
    </citation>
    <scope>NUCLEOTIDE SEQUENCE</scope>
    <source>
        <strain evidence="1">JCM 19596</strain>
    </source>
</reference>
<evidence type="ECO:0000313" key="1">
    <source>
        <dbReference type="EMBL" id="GGL56556.1"/>
    </source>
</evidence>
<reference evidence="1" key="2">
    <citation type="submission" date="2020-09" db="EMBL/GenBank/DDBJ databases">
        <authorList>
            <person name="Sun Q."/>
            <person name="Ohkuma M."/>
        </authorList>
    </citation>
    <scope>NUCLEOTIDE SEQUENCE</scope>
    <source>
        <strain evidence="1">JCM 19596</strain>
    </source>
</reference>
<accession>A0A830FHH3</accession>
<dbReference type="PROSITE" id="PS51257">
    <property type="entry name" value="PROKAR_LIPOPROTEIN"/>
    <property type="match status" value="1"/>
</dbReference>
<dbReference type="Proteomes" id="UP000607197">
    <property type="component" value="Unassembled WGS sequence"/>
</dbReference>
<dbReference type="EMBL" id="BMPG01000002">
    <property type="protein sequence ID" value="GGL56556.1"/>
    <property type="molecule type" value="Genomic_DNA"/>
</dbReference>
<keyword evidence="2" id="KW-1185">Reference proteome</keyword>
<proteinExistence type="predicted"/>
<name>A0A830FHH3_9EURY</name>
<evidence type="ECO:0000313" key="2">
    <source>
        <dbReference type="Proteomes" id="UP000607197"/>
    </source>
</evidence>